<evidence type="ECO:0000313" key="3">
    <source>
        <dbReference type="Proteomes" id="UP000014978"/>
    </source>
</evidence>
<dbReference type="InParanoid" id="S7W9X2"/>
<feature type="region of interest" description="Disordered" evidence="1">
    <location>
        <begin position="1"/>
        <end position="21"/>
    </location>
</feature>
<proteinExistence type="predicted"/>
<dbReference type="AlphaFoldDB" id="S7W9X2"/>
<dbReference type="VEuPathDB" id="MicrosporidiaDB:SLOPH_660"/>
<keyword evidence="3" id="KW-1185">Reference proteome</keyword>
<protein>
    <submittedName>
        <fullName evidence="2">Uncharacterized protein</fullName>
    </submittedName>
</protein>
<dbReference type="EMBL" id="ATCN01000140">
    <property type="protein sequence ID" value="EPR79715.1"/>
    <property type="molecule type" value="Genomic_DNA"/>
</dbReference>
<evidence type="ECO:0000256" key="1">
    <source>
        <dbReference type="SAM" id="MobiDB-lite"/>
    </source>
</evidence>
<accession>S7W9X2</accession>
<sequence>MNYEDFSEDDKDYEKNEYDNEDYKEPATVNIENTPKISDEARIFYHDYTSFLSGFFQNKGLEEVLEFKCIDNDKISLMYNQYRKDRLEDTPLLDDRILSCLISENFESGKTGDFDINIKNKYFNDIKGVWDLNERNLDEINLFDTEEDEEWNSIKKQLERQIEINNQRKQIILNDKQNKDKFLAYINVLREIDRKLEIFNLRKFRGRRKRKEDVVRDAIGIVENKEAFLDAFNEKFI</sequence>
<dbReference type="HOGENOM" id="CLU_1171271_0_0_1"/>
<feature type="compositionally biased region" description="Acidic residues" evidence="1">
    <location>
        <begin position="1"/>
        <end position="11"/>
    </location>
</feature>
<comment type="caution">
    <text evidence="2">The sequence shown here is derived from an EMBL/GenBank/DDBJ whole genome shotgun (WGS) entry which is preliminary data.</text>
</comment>
<gene>
    <name evidence="2" type="ORF">SLOPH_660</name>
</gene>
<feature type="compositionally biased region" description="Basic and acidic residues" evidence="1">
    <location>
        <begin position="12"/>
        <end position="21"/>
    </location>
</feature>
<evidence type="ECO:0000313" key="2">
    <source>
        <dbReference type="EMBL" id="EPR79715.1"/>
    </source>
</evidence>
<dbReference type="Proteomes" id="UP000014978">
    <property type="component" value="Unassembled WGS sequence"/>
</dbReference>
<name>S7W9X2_SPRLO</name>
<dbReference type="OMA" id="TKNRYED"/>
<reference evidence="3" key="1">
    <citation type="journal article" date="2013" name="PLoS Genet.">
        <title>The genome of Spraguea lophii and the basis of host-microsporidian interactions.</title>
        <authorList>
            <person name="Campbell S.E."/>
            <person name="Williams T.A."/>
            <person name="Yousuf A."/>
            <person name="Soanes D.M."/>
            <person name="Paszkiewicz K.H."/>
            <person name="Williams B.A.P."/>
        </authorList>
    </citation>
    <scope>NUCLEOTIDE SEQUENCE [LARGE SCALE GENOMIC DNA]</scope>
    <source>
        <strain evidence="3">42_110</strain>
    </source>
</reference>
<organism evidence="2 3">
    <name type="scientific">Spraguea lophii (strain 42_110)</name>
    <name type="common">Microsporidian parasite</name>
    <dbReference type="NCBI Taxonomy" id="1358809"/>
    <lineage>
        <taxon>Eukaryota</taxon>
        <taxon>Fungi</taxon>
        <taxon>Fungi incertae sedis</taxon>
        <taxon>Microsporidia</taxon>
        <taxon>Spragueidae</taxon>
        <taxon>Spraguea</taxon>
    </lineage>
</organism>